<feature type="domain" description="Fibronectin type-III" evidence="6">
    <location>
        <begin position="345"/>
        <end position="434"/>
    </location>
</feature>
<dbReference type="EMBL" id="OU015567">
    <property type="protein sequence ID" value="CAG5112053.1"/>
    <property type="molecule type" value="Genomic_DNA"/>
</dbReference>
<comment type="subcellular location">
    <subcellularLocation>
        <location evidence="1">Secreted</location>
        <location evidence="1">Extracellular space</location>
        <location evidence="1">Extracellular matrix</location>
    </subcellularLocation>
</comment>
<dbReference type="Gene3D" id="3.90.215.10">
    <property type="entry name" value="Gamma Fibrinogen, chain A, domain 1"/>
    <property type="match status" value="1"/>
</dbReference>
<dbReference type="InterPro" id="IPR050991">
    <property type="entry name" value="ECM_Regulatory_Proteins"/>
</dbReference>
<evidence type="ECO:0000256" key="5">
    <source>
        <dbReference type="ARBA" id="ARBA00022737"/>
    </source>
</evidence>
<evidence type="ECO:0000256" key="2">
    <source>
        <dbReference type="ARBA" id="ARBA00022530"/>
    </source>
</evidence>
<feature type="domain" description="Fibronectin type-III" evidence="6">
    <location>
        <begin position="747"/>
        <end position="853"/>
    </location>
</feature>
<feature type="domain" description="Fibronectin type-III" evidence="6">
    <location>
        <begin position="435"/>
        <end position="529"/>
    </location>
</feature>
<dbReference type="InterPro" id="IPR036056">
    <property type="entry name" value="Fibrinogen-like_C"/>
</dbReference>
<feature type="domain" description="Fibrinogen C-terminal" evidence="7">
    <location>
        <begin position="1766"/>
        <end position="1980"/>
    </location>
</feature>
<feature type="domain" description="Fibronectin type-III" evidence="6">
    <location>
        <begin position="1579"/>
        <end position="1676"/>
    </location>
</feature>
<keyword evidence="2" id="KW-0272">Extracellular matrix</keyword>
<evidence type="ECO:0000256" key="3">
    <source>
        <dbReference type="ARBA" id="ARBA00022536"/>
    </source>
</evidence>
<dbReference type="SMART" id="SM00186">
    <property type="entry name" value="FBG"/>
    <property type="match status" value="1"/>
</dbReference>
<dbReference type="PROSITE" id="PS50853">
    <property type="entry name" value="FN3"/>
    <property type="match status" value="8"/>
</dbReference>
<protein>
    <submittedName>
        <fullName evidence="8">Oidioi.mRNA.OKI2018_I69.chr2.g6309.t1.cds</fullName>
    </submittedName>
</protein>
<name>A0ABN7T2M4_OIKDI</name>
<evidence type="ECO:0000259" key="6">
    <source>
        <dbReference type="PROSITE" id="PS50853"/>
    </source>
</evidence>
<organism evidence="8 9">
    <name type="scientific">Oikopleura dioica</name>
    <name type="common">Tunicate</name>
    <dbReference type="NCBI Taxonomy" id="34765"/>
    <lineage>
        <taxon>Eukaryota</taxon>
        <taxon>Metazoa</taxon>
        <taxon>Chordata</taxon>
        <taxon>Tunicata</taxon>
        <taxon>Appendicularia</taxon>
        <taxon>Copelata</taxon>
        <taxon>Oikopleuridae</taxon>
        <taxon>Oikopleura</taxon>
    </lineage>
</organism>
<accession>A0ABN7T2M4</accession>
<dbReference type="PANTHER" id="PTHR46708">
    <property type="entry name" value="TENASCIN"/>
    <property type="match status" value="1"/>
</dbReference>
<evidence type="ECO:0000313" key="8">
    <source>
        <dbReference type="EMBL" id="CAG5112053.1"/>
    </source>
</evidence>
<evidence type="ECO:0000313" key="9">
    <source>
        <dbReference type="Proteomes" id="UP001158576"/>
    </source>
</evidence>
<dbReference type="Gene3D" id="2.60.40.10">
    <property type="entry name" value="Immunoglobulins"/>
    <property type="match status" value="14"/>
</dbReference>
<feature type="domain" description="Fibronectin type-III" evidence="6">
    <location>
        <begin position="109"/>
        <end position="196"/>
    </location>
</feature>
<sequence length="1984" mass="223974">MVFQGWYGGTICIGDTCVCGNGWTGEFCEKVAKATNVNVTLNSPDSFTIKWESPAPEVNTGAEINCVPDSEGSITVYKTVGPNQTAITINDLEEGTTYTINFITTGIQPPRNIKATQIFSDKVSIRWESPEGKVDKFKLICSCSGGGSEYEFKNDYFTHKMTNLAPDTEYNITMWSETNNGKQSRRETLRFKTLKQTSKLNTRSYVPHQAQAQVVADLCVDITNNGSFPSSGTNENEESNRLYPKCIFHQNISDIPPPSGVEVKQEKYSTISVTWRKEALAQGYYIEVFSGNEQVAEYRINHNELFINASLFNLHDDHVFKIYSIDQFSKRSSPTIKTMRTLPLAPKNLKIVKVTHESVSATWQKQGSETDGLYRVVLEDLSTQTPLQFNQLENEIKIAKLRPANEYLFSVFTVSADEESLSLPSQAIFMTSNDPPVDFAALKVTSTSALLTWTPPIAATSAYHIIVTNDGGNIVLKKDIPAKDTASYQLEGLSEGTEFTVSLKSIPLENRGLAPPSEVSIKFQTTFPAPESYSLSPGVEDLKITFTQSHSDEVTFKLIEMIPASILDQTRRNTKSSSFSSSDIDYIIALENLHPKYYRMNNEKIVHVMALKPETEYMAELKYARGAIEGKPEYFKFKTKSEQNNLEITFLDVKSDSALIIWDIDEVDEVDSFVLTYGAEDIEIPAVPEDVLIPEQHLIRIVLEAEDTTYTLRDLEEDTRYHVVLEGHLRGELVIQEKRSFSTKISAPENIQMVFKSSTEATITWEDKGSYSLSTIDKQYKVEYASATRISPENLVPGESSLDWNSLTVSKNSVSLKNLEPLTKYRIRVAALGKAGQVHSAFREIEIMTDPAPVQGLKLYRAGIRWLKFVWDAPEENVDGYEVTLLDEIGFDQVKQSKIVKTTSWRFEGLDASTWYRVQVKALSGPLKSLPRVILGHTELHEPRAVRITEIKESSAKVLWEPVDQETSGRVTLSSENSPEKVISVGAGQNIQELLYLAPNTEYNVKVQLKKNRILSEVAEIEFRTEMPEQIPILKLVQATLGWEENETGSYRLSWRKLSEDTFASKQVEGGTGRIFNLSPGEDYLAKLETAGTENSSVLQFRTLEKLLPVKNFKVEKVGTNTATVSWERNGVMPDKYVLVQRNEYSESKIIIEGDQSPEEKKVVTKLKHLFYGLKYQLTLYSAKEKQRSESVKIEFETWPKLKDPTNLTINYTTPAGGLLSWSMARADILDGYLLTVFNKSSQERSPVAVLNISKNATEYLFDDLLHSSKYKIVLQAIRGDESSKKTEAIFRTSTELKPISKCSASNINEKFAEVNYSYDSMEKQPNVFMKYTISGTRLARTVITKSSNTTGTFELSNLQPSTDYIVEVRTQFPHYASPPCIVNFRSFSKLSPPYQLEVSNLTNSSFHLEWSSLADHVDNFHIEILNTASSRIILNRAISAKQDRIDVAGLYPATKYSMELWSVRQNKKSKRAQVSTTTKTNPPQIIYRSSTEEDVTVTVVKPRFNINNYIVTLMKDNGNDKENAVIRRITVSPGDDSARRIKLRQLKPSTDYIIEISSVLDSQKSEPCSVSFRTAPGSPKDLRAEEVTDESAKILWTPVDENIADTIQIEVRKLEYGQWKFHDPGFFTLNSSRKFVTLPQLEAGAPYQVKAKFINEETSESAFSTIEFRAKIDGPKNVEVLLVERYSAQMRWAEPIMLPAIVNIKMVLLETESGKIVKDYSLPPKTRSFSFDELQQGTEYTVTLQSIGKGDERSTIKKYNFKTKIYNHRRPETCVEVLQNGFDQDGVYTIFIGSHGTLEAPAYCRQKIAGGGWQVIQQRSLQTPYIQPLMKDYVEGFGRADSDFWIGLDTMSILTEKPKELLIYIRDIYGAEQVARYSSVKVASKEDDYVIQIGKKIDGDIEDDWTMTNGRPFGNFDHNRPLSCIDPLAYGWWHLPSCQNPNFNIFMGRQRPIVRRINPDGVIEDVAVAEAAMMIRPPQITQS</sequence>
<keyword evidence="2" id="KW-0964">Secreted</keyword>
<dbReference type="Pfam" id="PF00041">
    <property type="entry name" value="fn3"/>
    <property type="match status" value="9"/>
</dbReference>
<dbReference type="InterPro" id="IPR013783">
    <property type="entry name" value="Ig-like_fold"/>
</dbReference>
<feature type="domain" description="Fibronectin type-III" evidence="6">
    <location>
        <begin position="1204"/>
        <end position="1298"/>
    </location>
</feature>
<dbReference type="PANTHER" id="PTHR46708:SF2">
    <property type="entry name" value="FIBRONECTIN TYPE-III DOMAIN-CONTAINING PROTEIN"/>
    <property type="match status" value="1"/>
</dbReference>
<dbReference type="InterPro" id="IPR002181">
    <property type="entry name" value="Fibrinogen_a/b/g_C_dom"/>
</dbReference>
<keyword evidence="5" id="KW-0677">Repeat</keyword>
<feature type="domain" description="Fibronectin type-III" evidence="6">
    <location>
        <begin position="1393"/>
        <end position="1484"/>
    </location>
</feature>
<dbReference type="Pfam" id="PF00147">
    <property type="entry name" value="Fibrinogen_C"/>
    <property type="match status" value="1"/>
</dbReference>
<evidence type="ECO:0000256" key="4">
    <source>
        <dbReference type="ARBA" id="ARBA00022729"/>
    </source>
</evidence>
<proteinExistence type="predicted"/>
<feature type="domain" description="Fibronectin type-III" evidence="6">
    <location>
        <begin position="942"/>
        <end position="1030"/>
    </location>
</feature>
<dbReference type="InterPro" id="IPR036116">
    <property type="entry name" value="FN3_sf"/>
</dbReference>
<dbReference type="InterPro" id="IPR003961">
    <property type="entry name" value="FN3_dom"/>
</dbReference>
<keyword evidence="9" id="KW-1185">Reference proteome</keyword>
<keyword evidence="4" id="KW-0732">Signal</keyword>
<dbReference type="SMART" id="SM00060">
    <property type="entry name" value="FN3"/>
    <property type="match status" value="17"/>
</dbReference>
<keyword evidence="3" id="KW-0245">EGF-like domain</keyword>
<dbReference type="CDD" id="cd00063">
    <property type="entry name" value="FN3"/>
    <property type="match status" value="11"/>
</dbReference>
<evidence type="ECO:0000256" key="1">
    <source>
        <dbReference type="ARBA" id="ARBA00004498"/>
    </source>
</evidence>
<reference evidence="8 9" key="1">
    <citation type="submission" date="2021-04" db="EMBL/GenBank/DDBJ databases">
        <authorList>
            <person name="Bliznina A."/>
        </authorList>
    </citation>
    <scope>NUCLEOTIDE SEQUENCE [LARGE SCALE GENOMIC DNA]</scope>
</reference>
<dbReference type="InterPro" id="IPR014716">
    <property type="entry name" value="Fibrinogen_a/b/g_C_1"/>
</dbReference>
<gene>
    <name evidence="8" type="ORF">OKIOD_LOCUS15074</name>
</gene>
<dbReference type="SUPFAM" id="SSF56496">
    <property type="entry name" value="Fibrinogen C-terminal domain-like"/>
    <property type="match status" value="1"/>
</dbReference>
<dbReference type="Proteomes" id="UP001158576">
    <property type="component" value="Chromosome 2"/>
</dbReference>
<evidence type="ECO:0000259" key="7">
    <source>
        <dbReference type="PROSITE" id="PS51406"/>
    </source>
</evidence>
<dbReference type="SUPFAM" id="SSF49265">
    <property type="entry name" value="Fibronectin type III"/>
    <property type="match status" value="10"/>
</dbReference>
<dbReference type="PROSITE" id="PS51406">
    <property type="entry name" value="FIBRINOGEN_C_2"/>
    <property type="match status" value="1"/>
</dbReference>